<comment type="function">
    <text evidence="14">Catalyzes the ATP- as well as the pyrophosphate-dependent phosphorylation of a specific serine residue in HPr, a phosphocarrier protein of the phosphoenolpyruvate-dependent sugar phosphotransferase system (PTS). HprK/P also catalyzes the pyrophosphate-producing, inorganic phosphate-dependent dephosphorylation (phosphorolysis) of seryl-phosphorylated HPr (P-Ser-HPr).</text>
</comment>
<dbReference type="InterPro" id="IPR003755">
    <property type="entry name" value="HPr(Ser)_kin/Pase"/>
</dbReference>
<evidence type="ECO:0000256" key="12">
    <source>
        <dbReference type="ARBA" id="ARBA00023268"/>
    </source>
</evidence>
<dbReference type="GO" id="GO:0000155">
    <property type="term" value="F:phosphorelay sensor kinase activity"/>
    <property type="evidence" value="ECO:0007669"/>
    <property type="project" value="InterPro"/>
</dbReference>
<dbReference type="EMBL" id="CCEJ010000003">
    <property type="protein sequence ID" value="CDR33535.1"/>
    <property type="molecule type" value="Genomic_DNA"/>
</dbReference>
<dbReference type="EC" id="2.7.11.-" evidence="14"/>
<dbReference type="AlphaFoldDB" id="A0A090D0X1"/>
<evidence type="ECO:0000256" key="5">
    <source>
        <dbReference type="ARBA" id="ARBA00022527"/>
    </source>
</evidence>
<dbReference type="GO" id="GO:0004674">
    <property type="term" value="F:protein serine/threonine kinase activity"/>
    <property type="evidence" value="ECO:0007669"/>
    <property type="project" value="UniProtKB-KW"/>
</dbReference>
<proteinExistence type="inferred from homology"/>
<evidence type="ECO:0000256" key="2">
    <source>
        <dbReference type="ARBA" id="ARBA00001946"/>
    </source>
</evidence>
<evidence type="ECO:0000313" key="18">
    <source>
        <dbReference type="Proteomes" id="UP000031552"/>
    </source>
</evidence>
<comment type="subunit">
    <text evidence="4 14">Homohexamer.</text>
</comment>
<dbReference type="InterPro" id="IPR027417">
    <property type="entry name" value="P-loop_NTPase"/>
</dbReference>
<keyword evidence="9 14" id="KW-0418">Kinase</keyword>
<dbReference type="FunFam" id="3.40.50.300:FF:000174">
    <property type="entry name" value="HPr kinase/phosphorylase"/>
    <property type="match status" value="1"/>
</dbReference>
<comment type="catalytic activity">
    <reaction evidence="13 14">
        <text>[HPr protein]-O-phospho-L-serine + phosphate + H(+) = [HPr protein]-L-serine + diphosphate</text>
        <dbReference type="Rhea" id="RHEA:46604"/>
        <dbReference type="Rhea" id="RHEA-COMP:11602"/>
        <dbReference type="Rhea" id="RHEA-COMP:11603"/>
        <dbReference type="ChEBI" id="CHEBI:15378"/>
        <dbReference type="ChEBI" id="CHEBI:29999"/>
        <dbReference type="ChEBI" id="CHEBI:33019"/>
        <dbReference type="ChEBI" id="CHEBI:43474"/>
        <dbReference type="ChEBI" id="CHEBI:83421"/>
    </reaction>
</comment>
<comment type="similarity">
    <text evidence="3 14">Belongs to the HPrK/P family.</text>
</comment>
<evidence type="ECO:0000256" key="13">
    <source>
        <dbReference type="ARBA" id="ARBA00047657"/>
    </source>
</evidence>
<dbReference type="GO" id="GO:0006109">
    <property type="term" value="P:regulation of carbohydrate metabolic process"/>
    <property type="evidence" value="ECO:0007669"/>
    <property type="project" value="UniProtKB-UniRule"/>
</dbReference>
<comment type="caution">
    <text evidence="17">The sequence shown here is derived from an EMBL/GenBank/DDBJ whole genome shotgun (WGS) entry which is preliminary data.</text>
</comment>
<dbReference type="Proteomes" id="UP000031552">
    <property type="component" value="Unassembled WGS sequence"/>
</dbReference>
<dbReference type="SUPFAM" id="SSF75138">
    <property type="entry name" value="HprK N-terminal domain-like"/>
    <property type="match status" value="1"/>
</dbReference>
<evidence type="ECO:0000256" key="11">
    <source>
        <dbReference type="ARBA" id="ARBA00022842"/>
    </source>
</evidence>
<evidence type="ECO:0000313" key="17">
    <source>
        <dbReference type="EMBL" id="CDR33535.1"/>
    </source>
</evidence>
<dbReference type="PANTHER" id="PTHR30305">
    <property type="entry name" value="PROTEIN YJDM-RELATED"/>
    <property type="match status" value="1"/>
</dbReference>
<keyword evidence="10 14" id="KW-0067">ATP-binding</keyword>
<keyword evidence="5 14" id="KW-0723">Serine/threonine-protein kinase</keyword>
<evidence type="ECO:0000259" key="16">
    <source>
        <dbReference type="Pfam" id="PF07475"/>
    </source>
</evidence>
<feature type="domain" description="HPr(Ser) kinase/phosphorylase N-terminal" evidence="15">
    <location>
        <begin position="13"/>
        <end position="128"/>
    </location>
</feature>
<sequence length="333" mass="38037">MYLVEDLYHCHKERLNLELIAGKKGIKRPIQVPEVQRPGLSLSGYIKSHAGKRILVFGKVEIEYLRTLDHETTLERLQNILTTPVPAIIVSRRFRPPKELVYLCEKQNIPLFRTNMSTMNLLSKIMITLTEEFAPSTTCHGTLVEVFGVGILIQGDSSVGKSESALGLIERGHRLISDDIVKIRKREGSYLEGFGADLTRHHMEIRGIGIINVAHLYGAVCVRDHKSIDLVVRLEKWDEDHFYDRIGLDEKTTEFLGVEVPFHLLPVKPGRDVVLLLETIALNHRLKQMGYNSAKEFNMKLLEKIASKQRKRAFKDKEEVKVSENHSKSKNKK</sequence>
<feature type="binding site" evidence="14">
    <location>
        <position position="204"/>
    </location>
    <ligand>
        <name>Mg(2+)</name>
        <dbReference type="ChEBI" id="CHEBI:18420"/>
    </ligand>
</feature>
<feature type="active site" evidence="14">
    <location>
        <position position="245"/>
    </location>
</feature>
<evidence type="ECO:0000256" key="9">
    <source>
        <dbReference type="ARBA" id="ARBA00022777"/>
    </source>
</evidence>
<comment type="domain">
    <text evidence="14">The Walker A ATP-binding motif also binds Pi and PPi.</text>
</comment>
<dbReference type="eggNOG" id="COG1493">
    <property type="taxonomic scope" value="Bacteria"/>
</dbReference>
<dbReference type="PANTHER" id="PTHR30305:SF1">
    <property type="entry name" value="HPR KINASE_PHOSPHORYLASE"/>
    <property type="match status" value="1"/>
</dbReference>
<comment type="cofactor">
    <cofactor evidence="2 14">
        <name>Mg(2+)</name>
        <dbReference type="ChEBI" id="CHEBI:18420"/>
    </cofactor>
</comment>
<feature type="region of interest" description="Important for the catalytic mechanism of dephosphorylation" evidence="14">
    <location>
        <begin position="266"/>
        <end position="271"/>
    </location>
</feature>
<feature type="domain" description="HPr kinase/phosphorylase C-terminal" evidence="16">
    <location>
        <begin position="132"/>
        <end position="300"/>
    </location>
</feature>
<dbReference type="CDD" id="cd01918">
    <property type="entry name" value="HprK_C"/>
    <property type="match status" value="1"/>
</dbReference>
<accession>A0A090D0X1</accession>
<dbReference type="HAMAP" id="MF_01249">
    <property type="entry name" value="HPr_kinase"/>
    <property type="match status" value="1"/>
</dbReference>
<evidence type="ECO:0000256" key="4">
    <source>
        <dbReference type="ARBA" id="ARBA00011643"/>
    </source>
</evidence>
<dbReference type="GO" id="GO:0000287">
    <property type="term" value="F:magnesium ion binding"/>
    <property type="evidence" value="ECO:0007669"/>
    <property type="project" value="UniProtKB-UniRule"/>
</dbReference>
<evidence type="ECO:0000259" key="15">
    <source>
        <dbReference type="Pfam" id="PF02603"/>
    </source>
</evidence>
<comment type="caution">
    <text evidence="14">Lacks conserved residue(s) required for the propagation of feature annotation.</text>
</comment>
<organism evidence="17 18">
    <name type="scientific">Candidatus Criblamydia sequanensis CRIB-18</name>
    <dbReference type="NCBI Taxonomy" id="1437425"/>
    <lineage>
        <taxon>Bacteria</taxon>
        <taxon>Pseudomonadati</taxon>
        <taxon>Chlamydiota</taxon>
        <taxon>Chlamydiia</taxon>
        <taxon>Parachlamydiales</taxon>
        <taxon>Candidatus Criblamydiaceae</taxon>
        <taxon>Candidatus Criblamydia</taxon>
    </lineage>
</organism>
<feature type="binding site" evidence="14">
    <location>
        <position position="162"/>
    </location>
    <ligand>
        <name>Mg(2+)</name>
        <dbReference type="ChEBI" id="CHEBI:18420"/>
    </ligand>
</feature>
<evidence type="ECO:0000256" key="6">
    <source>
        <dbReference type="ARBA" id="ARBA00022679"/>
    </source>
</evidence>
<reference evidence="17" key="2">
    <citation type="submission" date="2014-09" db="EMBL/GenBank/DDBJ databases">
        <title>Criblamydia sequanensis harbors a mega-plasmid encoding arsenite resistance.</title>
        <authorList>
            <person name="Bertelli C."/>
            <person name="Goesmann A."/>
            <person name="Greub G."/>
        </authorList>
    </citation>
    <scope>NUCLEOTIDE SEQUENCE [LARGE SCALE GENOMIC DNA]</scope>
    <source>
        <strain evidence="17">CRIB-18</strain>
    </source>
</reference>
<dbReference type="OrthoDB" id="9778803at2"/>
<dbReference type="InterPro" id="IPR028979">
    <property type="entry name" value="Ser_kin/Pase_Hpr-like_N_sf"/>
</dbReference>
<keyword evidence="6 14" id="KW-0808">Transferase</keyword>
<keyword evidence="8 14" id="KW-0547">Nucleotide-binding</keyword>
<keyword evidence="11 14" id="KW-0460">Magnesium</keyword>
<dbReference type="EC" id="2.7.4.-" evidence="14"/>
<protein>
    <recommendedName>
        <fullName evidence="14">HPr kinase/phosphorylase</fullName>
        <shortName evidence="14">HPrK/P</shortName>
        <ecNumber evidence="14">2.7.11.-</ecNumber>
        <ecNumber evidence="14">2.7.4.-</ecNumber>
    </recommendedName>
    <alternativeName>
        <fullName evidence="14">HPr(Ser) kinase/phosphorylase</fullName>
    </alternativeName>
</protein>
<evidence type="ECO:0000256" key="10">
    <source>
        <dbReference type="ARBA" id="ARBA00022840"/>
    </source>
</evidence>
<dbReference type="GO" id="GO:0004712">
    <property type="term" value="F:protein serine/threonine/tyrosine kinase activity"/>
    <property type="evidence" value="ECO:0007669"/>
    <property type="project" value="UniProtKB-UniRule"/>
</dbReference>
<keyword evidence="18" id="KW-1185">Reference proteome</keyword>
<comment type="catalytic activity">
    <reaction evidence="1 14">
        <text>[HPr protein]-L-serine + ATP = [HPr protein]-O-phospho-L-serine + ADP + H(+)</text>
        <dbReference type="Rhea" id="RHEA:46600"/>
        <dbReference type="Rhea" id="RHEA-COMP:11602"/>
        <dbReference type="Rhea" id="RHEA-COMP:11603"/>
        <dbReference type="ChEBI" id="CHEBI:15378"/>
        <dbReference type="ChEBI" id="CHEBI:29999"/>
        <dbReference type="ChEBI" id="CHEBI:30616"/>
        <dbReference type="ChEBI" id="CHEBI:83421"/>
        <dbReference type="ChEBI" id="CHEBI:456216"/>
    </reaction>
</comment>
<feature type="region of interest" description="Important for the catalytic mechanism of both phosphorylation and dephosphorylation" evidence="14">
    <location>
        <begin position="203"/>
        <end position="212"/>
    </location>
</feature>
<keyword evidence="12 14" id="KW-0511">Multifunctional enzyme</keyword>
<feature type="active site" evidence="14">
    <location>
        <position position="140"/>
    </location>
</feature>
<dbReference type="Pfam" id="PF02603">
    <property type="entry name" value="Hpr_kinase_N"/>
    <property type="match status" value="1"/>
</dbReference>
<reference evidence="17" key="1">
    <citation type="submission" date="2013-12" db="EMBL/GenBank/DDBJ databases">
        <authorList>
            <person name="Linke B."/>
        </authorList>
    </citation>
    <scope>NUCLEOTIDE SEQUENCE [LARGE SCALE GENOMIC DNA]</scope>
    <source>
        <strain evidence="17">CRIB-18</strain>
    </source>
</reference>
<evidence type="ECO:0000256" key="3">
    <source>
        <dbReference type="ARBA" id="ARBA00006883"/>
    </source>
</evidence>
<dbReference type="Gene3D" id="3.40.50.300">
    <property type="entry name" value="P-loop containing nucleotide triphosphate hydrolases"/>
    <property type="match status" value="1"/>
</dbReference>
<dbReference type="NCBIfam" id="TIGR00679">
    <property type="entry name" value="hpr-ser"/>
    <property type="match status" value="1"/>
</dbReference>
<feature type="active site" description="Proton acceptor; for phosphorylation activity. Proton donor; for dephosphorylation activity" evidence="14">
    <location>
        <position position="179"/>
    </location>
</feature>
<gene>
    <name evidence="14 17" type="primary">hprK</name>
    <name evidence="17" type="ORF">CSEC_0703</name>
</gene>
<evidence type="ECO:0000256" key="7">
    <source>
        <dbReference type="ARBA" id="ARBA00022723"/>
    </source>
</evidence>
<comment type="miscellaneous">
    <text evidence="14">Both phosphorylation and phosphorolysis are carried out by the same active site and suggest a common mechanism for both reactions.</text>
</comment>
<dbReference type="SUPFAM" id="SSF53795">
    <property type="entry name" value="PEP carboxykinase-like"/>
    <property type="match status" value="1"/>
</dbReference>
<evidence type="ECO:0000256" key="14">
    <source>
        <dbReference type="HAMAP-Rule" id="MF_01249"/>
    </source>
</evidence>
<name>A0A090D0X1_9BACT</name>
<evidence type="ECO:0000256" key="1">
    <source>
        <dbReference type="ARBA" id="ARBA00001120"/>
    </source>
</evidence>
<feature type="active site" evidence="14">
    <location>
        <position position="161"/>
    </location>
</feature>
<keyword evidence="7 14" id="KW-0479">Metal-binding</keyword>
<dbReference type="RefSeq" id="WP_053331736.1">
    <property type="nucleotide sequence ID" value="NZ_CCEJ010000003.1"/>
</dbReference>
<dbReference type="InterPro" id="IPR011126">
    <property type="entry name" value="Hpr_kin/Pase_Hpr_N"/>
</dbReference>
<dbReference type="InterPro" id="IPR011104">
    <property type="entry name" value="Hpr_kin/Pase_C"/>
</dbReference>
<dbReference type="STRING" id="1437425.CSEC_0703"/>
<evidence type="ECO:0000256" key="8">
    <source>
        <dbReference type="ARBA" id="ARBA00022741"/>
    </source>
</evidence>
<dbReference type="Gene3D" id="3.40.1390.20">
    <property type="entry name" value="HprK N-terminal domain-like"/>
    <property type="match status" value="1"/>
</dbReference>
<dbReference type="GO" id="GO:0005524">
    <property type="term" value="F:ATP binding"/>
    <property type="evidence" value="ECO:0007669"/>
    <property type="project" value="UniProtKB-UniRule"/>
</dbReference>
<dbReference type="Pfam" id="PF07475">
    <property type="entry name" value="Hpr_kinase_C"/>
    <property type="match status" value="1"/>
</dbReference>